<proteinExistence type="predicted"/>
<dbReference type="PANTHER" id="PTHR47992">
    <property type="entry name" value="PROTEIN PHOSPHATASE"/>
    <property type="match status" value="1"/>
</dbReference>
<evidence type="ECO:0000313" key="3">
    <source>
        <dbReference type="RefSeq" id="XP_010509707.1"/>
    </source>
</evidence>
<dbReference type="CDD" id="cd00143">
    <property type="entry name" value="PP2Cc"/>
    <property type="match status" value="1"/>
</dbReference>
<dbReference type="SMART" id="SM00332">
    <property type="entry name" value="PP2Cc"/>
    <property type="match status" value="1"/>
</dbReference>
<dbReference type="Gene3D" id="3.60.40.10">
    <property type="entry name" value="PPM-type phosphatase domain"/>
    <property type="match status" value="1"/>
</dbReference>
<evidence type="ECO:0000313" key="2">
    <source>
        <dbReference type="Proteomes" id="UP000694864"/>
    </source>
</evidence>
<dbReference type="RefSeq" id="XP_010509707.1">
    <property type="nucleotide sequence ID" value="XM_010511405.1"/>
</dbReference>
<reference evidence="2" key="1">
    <citation type="journal article" date="2014" name="Nat. Commun.">
        <title>The emerging biofuel crop Camelina sativa retains a highly undifferentiated hexaploid genome structure.</title>
        <authorList>
            <person name="Kagale S."/>
            <person name="Koh C."/>
            <person name="Nixon J."/>
            <person name="Bollina V."/>
            <person name="Clarke W.E."/>
            <person name="Tuteja R."/>
            <person name="Spillane C."/>
            <person name="Robinson S.J."/>
            <person name="Links M.G."/>
            <person name="Clarke C."/>
            <person name="Higgins E.E."/>
            <person name="Huebert T."/>
            <person name="Sharpe A.G."/>
            <person name="Parkin I.A."/>
        </authorList>
    </citation>
    <scope>NUCLEOTIDE SEQUENCE [LARGE SCALE GENOMIC DNA]</scope>
    <source>
        <strain evidence="2">cv. DH55</strain>
    </source>
</reference>
<sequence>MKKTIKNSTHSPEKIIVHEVKKRRSATKDLKNAVKLKNQEEETPHDDVVVVDVEDDDCNHDLVDVDDNGDDDDEEHERYCRREFDHGYHLVKGQMGHSMEDYIVADTKTVKGHNLGLYAIFDGHSGHDVADYLQNHLFDNILSQPDFWRNPKKAIKRAYKSTDDYILHNVVGPRGGSTAVTAIVIDGKRIVVANVGDSRAILCRESDVVKQVTVDHEPEKERDIVESRGGFVYQEPGNVPRVDGQLAMTRAFGDGRLKEHISVTPNVEIVEIHDDTKFLILASDGLWKVPVYISLVMSNEEVWDQIKKEGNAEEAARTLTDKALARGSKDDTSCVVVSFLQSID</sequence>
<dbReference type="Pfam" id="PF00481">
    <property type="entry name" value="PP2C"/>
    <property type="match status" value="1"/>
</dbReference>
<accession>A0ABM0Z306</accession>
<dbReference type="InterPro" id="IPR001932">
    <property type="entry name" value="PPM-type_phosphatase-like_dom"/>
</dbReference>
<evidence type="ECO:0000259" key="1">
    <source>
        <dbReference type="PROSITE" id="PS51746"/>
    </source>
</evidence>
<dbReference type="PROSITE" id="PS51746">
    <property type="entry name" value="PPM_2"/>
    <property type="match status" value="1"/>
</dbReference>
<keyword evidence="2" id="KW-1185">Reference proteome</keyword>
<protein>
    <submittedName>
        <fullName evidence="3">Probable protein phosphatase 2C 28 isoform X1</fullName>
    </submittedName>
</protein>
<feature type="domain" description="PPM-type phosphatase" evidence="1">
    <location>
        <begin position="85"/>
        <end position="339"/>
    </location>
</feature>
<dbReference type="InterPro" id="IPR015655">
    <property type="entry name" value="PP2C"/>
</dbReference>
<organism evidence="2 3">
    <name type="scientific">Camelina sativa</name>
    <name type="common">False flax</name>
    <name type="synonym">Myagrum sativum</name>
    <dbReference type="NCBI Taxonomy" id="90675"/>
    <lineage>
        <taxon>Eukaryota</taxon>
        <taxon>Viridiplantae</taxon>
        <taxon>Streptophyta</taxon>
        <taxon>Embryophyta</taxon>
        <taxon>Tracheophyta</taxon>
        <taxon>Spermatophyta</taxon>
        <taxon>Magnoliopsida</taxon>
        <taxon>eudicotyledons</taxon>
        <taxon>Gunneridae</taxon>
        <taxon>Pentapetalae</taxon>
        <taxon>rosids</taxon>
        <taxon>malvids</taxon>
        <taxon>Brassicales</taxon>
        <taxon>Brassicaceae</taxon>
        <taxon>Camelineae</taxon>
        <taxon>Camelina</taxon>
    </lineage>
</organism>
<dbReference type="GeneID" id="104786081"/>
<dbReference type="SUPFAM" id="SSF81606">
    <property type="entry name" value="PP2C-like"/>
    <property type="match status" value="1"/>
</dbReference>
<dbReference type="InterPro" id="IPR036457">
    <property type="entry name" value="PPM-type-like_dom_sf"/>
</dbReference>
<reference evidence="3" key="2">
    <citation type="submission" date="2025-08" db="UniProtKB">
        <authorList>
            <consortium name="RefSeq"/>
        </authorList>
    </citation>
    <scope>IDENTIFICATION</scope>
    <source>
        <tissue evidence="3">Leaf</tissue>
    </source>
</reference>
<dbReference type="Proteomes" id="UP000694864">
    <property type="component" value="Chromosome 5"/>
</dbReference>
<gene>
    <name evidence="3" type="primary">LOC104786081</name>
</gene>
<name>A0ABM0Z306_CAMSA</name>